<proteinExistence type="predicted"/>
<dbReference type="Proteomes" id="UP000626148">
    <property type="component" value="Unassembled WGS sequence"/>
</dbReference>
<gene>
    <name evidence="1" type="ORF">GCM10007392_38800</name>
</gene>
<organism evidence="1 2">
    <name type="scientific">Saccharospirillum salsuginis</name>
    <dbReference type="NCBI Taxonomy" id="418750"/>
    <lineage>
        <taxon>Bacteria</taxon>
        <taxon>Pseudomonadati</taxon>
        <taxon>Pseudomonadota</taxon>
        <taxon>Gammaproteobacteria</taxon>
        <taxon>Oceanospirillales</taxon>
        <taxon>Saccharospirillaceae</taxon>
        <taxon>Saccharospirillum</taxon>
    </lineage>
</organism>
<dbReference type="EMBL" id="BMXR01000011">
    <property type="protein sequence ID" value="GGX67430.1"/>
    <property type="molecule type" value="Genomic_DNA"/>
</dbReference>
<reference evidence="1" key="2">
    <citation type="submission" date="2020-09" db="EMBL/GenBank/DDBJ databases">
        <authorList>
            <person name="Sun Q."/>
            <person name="Kim S."/>
        </authorList>
    </citation>
    <scope>NUCLEOTIDE SEQUENCE</scope>
    <source>
        <strain evidence="1">KCTC 22169</strain>
    </source>
</reference>
<dbReference type="AlphaFoldDB" id="A0A918NEQ6"/>
<accession>A0A918NEQ6</accession>
<dbReference type="RefSeq" id="WP_189611845.1">
    <property type="nucleotide sequence ID" value="NZ_BMXR01000011.1"/>
</dbReference>
<dbReference type="Pfam" id="PF09998">
    <property type="entry name" value="DUF2239"/>
    <property type="match status" value="1"/>
</dbReference>
<reference evidence="1" key="1">
    <citation type="journal article" date="2014" name="Int. J. Syst. Evol. Microbiol.">
        <title>Complete genome sequence of Corynebacterium casei LMG S-19264T (=DSM 44701T), isolated from a smear-ripened cheese.</title>
        <authorList>
            <consortium name="US DOE Joint Genome Institute (JGI-PGF)"/>
            <person name="Walter F."/>
            <person name="Albersmeier A."/>
            <person name="Kalinowski J."/>
            <person name="Ruckert C."/>
        </authorList>
    </citation>
    <scope>NUCLEOTIDE SEQUENCE</scope>
    <source>
        <strain evidence="1">KCTC 22169</strain>
    </source>
</reference>
<dbReference type="InterPro" id="IPR018715">
    <property type="entry name" value="DUF2239"/>
</dbReference>
<evidence type="ECO:0008006" key="3">
    <source>
        <dbReference type="Google" id="ProtNLM"/>
    </source>
</evidence>
<keyword evidence="2" id="KW-1185">Reference proteome</keyword>
<sequence length="205" mass="23478">MEIIIFSDNELIGEGEVPEALAKVRAFKRQQPGADLLVLNRDTSKVLEVDFDQPDEVIERVLGIQAGEPPKPAKRGRGRPRLGVQSREVSLLPRHWEWLNSQPGGASAALRRLVEEARKSPEVQVEEARMAVDRFLHTLAGDMPNYEEALRQFYRRQYGLMYEQMADWPADIQRHARWLASRAQEWEAELGDPRRRNRAGMNGVV</sequence>
<evidence type="ECO:0000313" key="2">
    <source>
        <dbReference type="Proteomes" id="UP000626148"/>
    </source>
</evidence>
<protein>
    <recommendedName>
        <fullName evidence="3">DUF2239 domain-containing protein</fullName>
    </recommendedName>
</protein>
<evidence type="ECO:0000313" key="1">
    <source>
        <dbReference type="EMBL" id="GGX67430.1"/>
    </source>
</evidence>
<name>A0A918NEQ6_9GAMM</name>
<comment type="caution">
    <text evidence="1">The sequence shown here is derived from an EMBL/GenBank/DDBJ whole genome shotgun (WGS) entry which is preliminary data.</text>
</comment>